<gene>
    <name evidence="2" type="ORF">GCM10007852_26680</name>
</gene>
<evidence type="ECO:0000256" key="1">
    <source>
        <dbReference type="SAM" id="Phobius"/>
    </source>
</evidence>
<dbReference type="InterPro" id="IPR052165">
    <property type="entry name" value="Membrane_assoc_protease"/>
</dbReference>
<evidence type="ECO:0000313" key="2">
    <source>
        <dbReference type="EMBL" id="GLR71760.1"/>
    </source>
</evidence>
<dbReference type="AlphaFoldDB" id="A0AA37T148"/>
<feature type="transmembrane region" description="Helical" evidence="1">
    <location>
        <begin position="33"/>
        <end position="52"/>
    </location>
</feature>
<feature type="transmembrane region" description="Helical" evidence="1">
    <location>
        <begin position="6"/>
        <end position="26"/>
    </location>
</feature>
<dbReference type="Proteomes" id="UP001156601">
    <property type="component" value="Unassembled WGS sequence"/>
</dbReference>
<keyword evidence="1" id="KW-1133">Transmembrane helix</keyword>
<dbReference type="PANTHER" id="PTHR33507:SF3">
    <property type="entry name" value="INNER MEMBRANE PROTEIN YBBJ"/>
    <property type="match status" value="1"/>
</dbReference>
<accession>A0AA37T148</accession>
<keyword evidence="1" id="KW-0472">Membrane</keyword>
<proteinExistence type="predicted"/>
<comment type="caution">
    <text evidence="2">The sequence shown here is derived from an EMBL/GenBank/DDBJ whole genome shotgun (WGS) entry which is preliminary data.</text>
</comment>
<dbReference type="PANTHER" id="PTHR33507">
    <property type="entry name" value="INNER MEMBRANE PROTEIN YBBJ"/>
    <property type="match status" value="1"/>
</dbReference>
<protein>
    <recommendedName>
        <fullName evidence="4">Activity regulator of membrane protease YbbK</fullName>
    </recommendedName>
</protein>
<dbReference type="EMBL" id="BSOT01000006">
    <property type="protein sequence ID" value="GLR71760.1"/>
    <property type="molecule type" value="Genomic_DNA"/>
</dbReference>
<sequence>MNEWFVNNFIESIMVLGIALLIVEVLVLGFATFFLFFVGLAAITTSILMWIGIVDQSWLQAIASMALFTSIYTILLWKKLKALQNQTNHKRAQNDLNDAVFTLDADVSENPAIPVYQEYSGVSWQLLSSSPLKAGTQVKILRADVGKLVIAPAE</sequence>
<feature type="transmembrane region" description="Helical" evidence="1">
    <location>
        <begin position="58"/>
        <end position="77"/>
    </location>
</feature>
<evidence type="ECO:0000313" key="3">
    <source>
        <dbReference type="Proteomes" id="UP001156601"/>
    </source>
</evidence>
<keyword evidence="3" id="KW-1185">Reference proteome</keyword>
<reference evidence="2" key="1">
    <citation type="journal article" date="2014" name="Int. J. Syst. Evol. Microbiol.">
        <title>Complete genome sequence of Corynebacterium casei LMG S-19264T (=DSM 44701T), isolated from a smear-ripened cheese.</title>
        <authorList>
            <consortium name="US DOE Joint Genome Institute (JGI-PGF)"/>
            <person name="Walter F."/>
            <person name="Albersmeier A."/>
            <person name="Kalinowski J."/>
            <person name="Ruckert C."/>
        </authorList>
    </citation>
    <scope>NUCLEOTIDE SEQUENCE</scope>
    <source>
        <strain evidence="2">NBRC 110023</strain>
    </source>
</reference>
<dbReference type="RefSeq" id="WP_284218096.1">
    <property type="nucleotide sequence ID" value="NZ_BSOT01000006.1"/>
</dbReference>
<keyword evidence="1" id="KW-0812">Transmembrane</keyword>
<dbReference type="GO" id="GO:0005886">
    <property type="term" value="C:plasma membrane"/>
    <property type="evidence" value="ECO:0007669"/>
    <property type="project" value="TreeGrafter"/>
</dbReference>
<evidence type="ECO:0008006" key="4">
    <source>
        <dbReference type="Google" id="ProtNLM"/>
    </source>
</evidence>
<name>A0AA37T148_9ALTE</name>
<reference evidence="2" key="2">
    <citation type="submission" date="2023-01" db="EMBL/GenBank/DDBJ databases">
        <title>Draft genome sequence of Agaribacter marinus strain NBRC 110023.</title>
        <authorList>
            <person name="Sun Q."/>
            <person name="Mori K."/>
        </authorList>
    </citation>
    <scope>NUCLEOTIDE SEQUENCE</scope>
    <source>
        <strain evidence="2">NBRC 110023</strain>
    </source>
</reference>
<organism evidence="2 3">
    <name type="scientific">Agaribacter marinus</name>
    <dbReference type="NCBI Taxonomy" id="1431249"/>
    <lineage>
        <taxon>Bacteria</taxon>
        <taxon>Pseudomonadati</taxon>
        <taxon>Pseudomonadota</taxon>
        <taxon>Gammaproteobacteria</taxon>
        <taxon>Alteromonadales</taxon>
        <taxon>Alteromonadaceae</taxon>
        <taxon>Agaribacter</taxon>
    </lineage>
</organism>